<proteinExistence type="predicted"/>
<organism evidence="2">
    <name type="scientific">marine sediment metagenome</name>
    <dbReference type="NCBI Taxonomy" id="412755"/>
    <lineage>
        <taxon>unclassified sequences</taxon>
        <taxon>metagenomes</taxon>
        <taxon>ecological metagenomes</taxon>
    </lineage>
</organism>
<keyword evidence="1" id="KW-0472">Membrane</keyword>
<protein>
    <submittedName>
        <fullName evidence="2">Uncharacterized protein</fullName>
    </submittedName>
</protein>
<accession>X1BK74</accession>
<feature type="transmembrane region" description="Helical" evidence="1">
    <location>
        <begin position="12"/>
        <end position="34"/>
    </location>
</feature>
<evidence type="ECO:0000313" key="2">
    <source>
        <dbReference type="EMBL" id="GAG72481.1"/>
    </source>
</evidence>
<gene>
    <name evidence="2" type="ORF">S01H4_16002</name>
</gene>
<evidence type="ECO:0000256" key="1">
    <source>
        <dbReference type="SAM" id="Phobius"/>
    </source>
</evidence>
<reference evidence="2" key="1">
    <citation type="journal article" date="2014" name="Front. Microbiol.">
        <title>High frequency of phylogenetically diverse reductive dehalogenase-homologous genes in deep subseafloor sedimentary metagenomes.</title>
        <authorList>
            <person name="Kawai M."/>
            <person name="Futagami T."/>
            <person name="Toyoda A."/>
            <person name="Takaki Y."/>
            <person name="Nishi S."/>
            <person name="Hori S."/>
            <person name="Arai W."/>
            <person name="Tsubouchi T."/>
            <person name="Morono Y."/>
            <person name="Uchiyama I."/>
            <person name="Ito T."/>
            <person name="Fujiyama A."/>
            <person name="Inagaki F."/>
            <person name="Takami H."/>
        </authorList>
    </citation>
    <scope>NUCLEOTIDE SEQUENCE</scope>
    <source>
        <strain evidence="2">Expedition CK06-06</strain>
    </source>
</reference>
<comment type="caution">
    <text evidence="2">The sequence shown here is derived from an EMBL/GenBank/DDBJ whole genome shotgun (WGS) entry which is preliminary data.</text>
</comment>
<dbReference type="AlphaFoldDB" id="X1BK74"/>
<sequence length="74" mass="7844">MLFARRERGTTLIETAVALAVLGAIAVTFLSGLATTTKVVGLTDEQTTAESLAQSQMEWVKNAGYSYNATGYSP</sequence>
<name>X1BK74_9ZZZZ</name>
<dbReference type="EMBL" id="BART01007008">
    <property type="protein sequence ID" value="GAG72481.1"/>
    <property type="molecule type" value="Genomic_DNA"/>
</dbReference>
<feature type="non-terminal residue" evidence="2">
    <location>
        <position position="74"/>
    </location>
</feature>
<keyword evidence="1" id="KW-0812">Transmembrane</keyword>
<keyword evidence="1" id="KW-1133">Transmembrane helix</keyword>